<feature type="domain" description="XPG N-terminal" evidence="3">
    <location>
        <begin position="4"/>
        <end position="107"/>
    </location>
</feature>
<gene>
    <name evidence="4" type="ORF">M407DRAFT_71092</name>
</gene>
<dbReference type="InterPro" id="IPR029060">
    <property type="entry name" value="PIN-like_dom_sf"/>
</dbReference>
<dbReference type="Pfam" id="PF00752">
    <property type="entry name" value="XPG_N"/>
    <property type="match status" value="1"/>
</dbReference>
<proteinExistence type="inferred from homology"/>
<dbReference type="PANTHER" id="PTHR15665:SF1">
    <property type="entry name" value="PROTEIN ASTEROID HOMOLOG 1"/>
    <property type="match status" value="1"/>
</dbReference>
<feature type="non-terminal residue" evidence="4">
    <location>
        <position position="1"/>
    </location>
</feature>
<dbReference type="InterPro" id="IPR026832">
    <property type="entry name" value="Asteroid"/>
</dbReference>
<accession>A0A0C3QP94</accession>
<evidence type="ECO:0000256" key="1">
    <source>
        <dbReference type="ARBA" id="ARBA00007398"/>
    </source>
</evidence>
<dbReference type="AlphaFoldDB" id="A0A0C3QP94"/>
<dbReference type="OrthoDB" id="25987at2759"/>
<feature type="region of interest" description="Disordered" evidence="2">
    <location>
        <begin position="498"/>
        <end position="549"/>
    </location>
</feature>
<evidence type="ECO:0000313" key="4">
    <source>
        <dbReference type="EMBL" id="KIO29099.1"/>
    </source>
</evidence>
<dbReference type="HOGENOM" id="CLU_314230_0_0_1"/>
<dbReference type="EMBL" id="KN822987">
    <property type="protein sequence ID" value="KIO29099.1"/>
    <property type="molecule type" value="Genomic_DNA"/>
</dbReference>
<evidence type="ECO:0000259" key="3">
    <source>
        <dbReference type="Pfam" id="PF00752"/>
    </source>
</evidence>
<dbReference type="PROSITE" id="PS00841">
    <property type="entry name" value="XPG_1"/>
    <property type="match status" value="1"/>
</dbReference>
<evidence type="ECO:0000313" key="5">
    <source>
        <dbReference type="Proteomes" id="UP000054248"/>
    </source>
</evidence>
<dbReference type="Gene3D" id="3.40.50.1010">
    <property type="entry name" value="5'-nuclease"/>
    <property type="match status" value="1"/>
</dbReference>
<evidence type="ECO:0000256" key="2">
    <source>
        <dbReference type="SAM" id="MobiDB-lite"/>
    </source>
</evidence>
<keyword evidence="5" id="KW-1185">Reference proteome</keyword>
<sequence>PNSMGVHGLSTYLHERQRLLGTTTVLNKKDLADKGVEKAIVVDAWSFIYRVFWESGDPWVYGGEYESFAQNITRIVQGWRRIGLEPHFVFDGAEPMLKFPQHTARIQDSRIAPSNIFFRTSAVRRNEAAFLRDNRIIPPLFYGTCVDALLKLDVNCTWADAEADPRCVEIAASLGTWVLAKDSDFVILNAEDYLGYVPIDQLVWEYEEDAPPPAVTEEADEGWTPATRLKGKGRKRSATVSRGFISQGLLPPTSGELVAIKFLVYHPKALATHLNIPSTFLPLFSSLVGNDFVPQSYRSRFFDRRKSLSQQIERVGEVLHEVLSTGQDRRSRIGKLIAKNMGARGDAANSDANRPSVATLIQTAIQELLIRQGTAEQIDEMVETVIDAILQYGAECDPAGPFHPCMPRSPHPYQELVRQQYTQAYESGHFSPEVLEIAANGCMWANLFLENPDIESSVRTVATELVTWTAAVINDVFPIGSNSDDDASEDDDELISVIEEQTDSEEERTRARNRQLREPREENADSRSDSNDPYYASYSSGVPPQPTAITTHYRSGLRIVPQRLAIPALSTLLDASSRGRTLHSSAQSHTPQWKWQGPIQLQPAETRLKVFLHAMQGNTQRIRAMIEAKDGEGGDDWLVIVLAVRWAVMKAAERARTVSESKNGRNTEEMKWKKRDAKAFILSYATVTGLTSDQQQEPSLPEAQPRNIQLASQILVAIEATQHLAQALLLTDKFAVIGVERKFSGRRFHQGLAPTGQLKSKGVVDQELFMALWKAVEEDSKAEWWGSDAAPVKDDKGAKRLSKTTPYSSVKNTFAKSNTSLFTALANLGNDW</sequence>
<feature type="compositionally biased region" description="Basic and acidic residues" evidence="2">
    <location>
        <begin position="507"/>
        <end position="530"/>
    </location>
</feature>
<name>A0A0C3QP94_9AGAM</name>
<dbReference type="PANTHER" id="PTHR15665">
    <property type="entry name" value="ASTEROID PROTEIN"/>
    <property type="match status" value="1"/>
</dbReference>
<feature type="compositionally biased region" description="Polar residues" evidence="2">
    <location>
        <begin position="537"/>
        <end position="549"/>
    </location>
</feature>
<reference evidence="5" key="2">
    <citation type="submission" date="2015-01" db="EMBL/GenBank/DDBJ databases">
        <title>Evolutionary Origins and Diversification of the Mycorrhizal Mutualists.</title>
        <authorList>
            <consortium name="DOE Joint Genome Institute"/>
            <consortium name="Mycorrhizal Genomics Consortium"/>
            <person name="Kohler A."/>
            <person name="Kuo A."/>
            <person name="Nagy L.G."/>
            <person name="Floudas D."/>
            <person name="Copeland A."/>
            <person name="Barry K.W."/>
            <person name="Cichocki N."/>
            <person name="Veneault-Fourrey C."/>
            <person name="LaButti K."/>
            <person name="Lindquist E.A."/>
            <person name="Lipzen A."/>
            <person name="Lundell T."/>
            <person name="Morin E."/>
            <person name="Murat C."/>
            <person name="Riley R."/>
            <person name="Ohm R."/>
            <person name="Sun H."/>
            <person name="Tunlid A."/>
            <person name="Henrissat B."/>
            <person name="Grigoriev I.V."/>
            <person name="Hibbett D.S."/>
            <person name="Martin F."/>
        </authorList>
    </citation>
    <scope>NUCLEOTIDE SEQUENCE [LARGE SCALE GENOMIC DNA]</scope>
    <source>
        <strain evidence="5">MUT 4182</strain>
    </source>
</reference>
<dbReference type="GO" id="GO:0004518">
    <property type="term" value="F:nuclease activity"/>
    <property type="evidence" value="ECO:0007669"/>
    <property type="project" value="InterPro"/>
</dbReference>
<organism evidence="4 5">
    <name type="scientific">Tulasnella calospora MUT 4182</name>
    <dbReference type="NCBI Taxonomy" id="1051891"/>
    <lineage>
        <taxon>Eukaryota</taxon>
        <taxon>Fungi</taxon>
        <taxon>Dikarya</taxon>
        <taxon>Basidiomycota</taxon>
        <taxon>Agaricomycotina</taxon>
        <taxon>Agaricomycetes</taxon>
        <taxon>Cantharellales</taxon>
        <taxon>Tulasnellaceae</taxon>
        <taxon>Tulasnella</taxon>
    </lineage>
</organism>
<dbReference type="GO" id="GO:0016788">
    <property type="term" value="F:hydrolase activity, acting on ester bonds"/>
    <property type="evidence" value="ECO:0007669"/>
    <property type="project" value="InterPro"/>
</dbReference>
<comment type="similarity">
    <text evidence="1">Belongs to the asteroid family.</text>
</comment>
<protein>
    <recommendedName>
        <fullName evidence="3">XPG N-terminal domain-containing protein</fullName>
    </recommendedName>
</protein>
<dbReference type="Proteomes" id="UP000054248">
    <property type="component" value="Unassembled WGS sequence"/>
</dbReference>
<dbReference type="STRING" id="1051891.A0A0C3QP94"/>
<dbReference type="InterPro" id="IPR019974">
    <property type="entry name" value="XPG_CS"/>
</dbReference>
<dbReference type="InterPro" id="IPR006085">
    <property type="entry name" value="XPG_DNA_repair_N"/>
</dbReference>
<dbReference type="SUPFAM" id="SSF88723">
    <property type="entry name" value="PIN domain-like"/>
    <property type="match status" value="1"/>
</dbReference>
<reference evidence="4 5" key="1">
    <citation type="submission" date="2014-04" db="EMBL/GenBank/DDBJ databases">
        <authorList>
            <consortium name="DOE Joint Genome Institute"/>
            <person name="Kuo A."/>
            <person name="Girlanda M."/>
            <person name="Perotto S."/>
            <person name="Kohler A."/>
            <person name="Nagy L.G."/>
            <person name="Floudas D."/>
            <person name="Copeland A."/>
            <person name="Barry K.W."/>
            <person name="Cichocki N."/>
            <person name="Veneault-Fourrey C."/>
            <person name="LaButti K."/>
            <person name="Lindquist E.A."/>
            <person name="Lipzen A."/>
            <person name="Lundell T."/>
            <person name="Morin E."/>
            <person name="Murat C."/>
            <person name="Sun H."/>
            <person name="Tunlid A."/>
            <person name="Henrissat B."/>
            <person name="Grigoriev I.V."/>
            <person name="Hibbett D.S."/>
            <person name="Martin F."/>
            <person name="Nordberg H.P."/>
            <person name="Cantor M.N."/>
            <person name="Hua S.X."/>
        </authorList>
    </citation>
    <scope>NUCLEOTIDE SEQUENCE [LARGE SCALE GENOMIC DNA]</scope>
    <source>
        <strain evidence="4 5">MUT 4182</strain>
    </source>
</reference>